<reference evidence="2" key="2">
    <citation type="submission" date="2020-11" db="EMBL/GenBank/DDBJ databases">
        <authorList>
            <person name="McCartney M.A."/>
            <person name="Auch B."/>
            <person name="Kono T."/>
            <person name="Mallez S."/>
            <person name="Becker A."/>
            <person name="Gohl D.M."/>
            <person name="Silverstein K.A.T."/>
            <person name="Koren S."/>
            <person name="Bechman K.B."/>
            <person name="Herman A."/>
            <person name="Abrahante J.E."/>
            <person name="Garbe J."/>
        </authorList>
    </citation>
    <scope>NUCLEOTIDE SEQUENCE</scope>
    <source>
        <strain evidence="2">Duluth1</strain>
        <tissue evidence="2">Whole animal</tissue>
    </source>
</reference>
<evidence type="ECO:0000313" key="3">
    <source>
        <dbReference type="Proteomes" id="UP000828390"/>
    </source>
</evidence>
<feature type="region of interest" description="Disordered" evidence="1">
    <location>
        <begin position="71"/>
        <end position="98"/>
    </location>
</feature>
<accession>A0A9D4ILA1</accession>
<proteinExistence type="predicted"/>
<reference evidence="2" key="1">
    <citation type="journal article" date="2019" name="bioRxiv">
        <title>The Genome of the Zebra Mussel, Dreissena polymorpha: A Resource for Invasive Species Research.</title>
        <authorList>
            <person name="McCartney M.A."/>
            <person name="Auch B."/>
            <person name="Kono T."/>
            <person name="Mallez S."/>
            <person name="Zhang Y."/>
            <person name="Obille A."/>
            <person name="Becker A."/>
            <person name="Abrahante J.E."/>
            <person name="Garbe J."/>
            <person name="Badalamenti J.P."/>
            <person name="Herman A."/>
            <person name="Mangelson H."/>
            <person name="Liachko I."/>
            <person name="Sullivan S."/>
            <person name="Sone E.D."/>
            <person name="Koren S."/>
            <person name="Silverstein K.A.T."/>
            <person name="Beckman K.B."/>
            <person name="Gohl D.M."/>
        </authorList>
    </citation>
    <scope>NUCLEOTIDE SEQUENCE</scope>
    <source>
        <strain evidence="2">Duluth1</strain>
        <tissue evidence="2">Whole animal</tissue>
    </source>
</reference>
<organism evidence="2 3">
    <name type="scientific">Dreissena polymorpha</name>
    <name type="common">Zebra mussel</name>
    <name type="synonym">Mytilus polymorpha</name>
    <dbReference type="NCBI Taxonomy" id="45954"/>
    <lineage>
        <taxon>Eukaryota</taxon>
        <taxon>Metazoa</taxon>
        <taxon>Spiralia</taxon>
        <taxon>Lophotrochozoa</taxon>
        <taxon>Mollusca</taxon>
        <taxon>Bivalvia</taxon>
        <taxon>Autobranchia</taxon>
        <taxon>Heteroconchia</taxon>
        <taxon>Euheterodonta</taxon>
        <taxon>Imparidentia</taxon>
        <taxon>Neoheterodontei</taxon>
        <taxon>Myida</taxon>
        <taxon>Dreissenoidea</taxon>
        <taxon>Dreissenidae</taxon>
        <taxon>Dreissena</taxon>
    </lineage>
</organism>
<feature type="compositionally biased region" description="Pro residues" evidence="1">
    <location>
        <begin position="86"/>
        <end position="98"/>
    </location>
</feature>
<dbReference type="AlphaFoldDB" id="A0A9D4ILA1"/>
<evidence type="ECO:0000313" key="2">
    <source>
        <dbReference type="EMBL" id="KAH3778535.1"/>
    </source>
</evidence>
<sequence length="348" mass="39002">MKTAFKIDTFWYRYEFAKSRGMIHFHGLCWRSDREPHNLLHEALKNGLDEDVCASKLSEWAQQNFAMTAMHPAGSDASGNPNKDLWPPPEGNAPAPPESKNPLFKLFMDISQSENSILEDHLLLTNKINLHRCSSYCLVSKKGMKHKVCRMEFGSENMQGKAIRDSPAIVKDKNGSLRLEMKRDHPFLVQHSQYHTQAWRANGDISLILSKSSPDNPSISDIIATEKYVSGYACKGNQPTGEVVDLFNAMVNATDETSSTDGKSLCTKLLMNTIKTDISSMEAAYELTGLPLFHSSHQFQSVSMSGSRVLEKMATLAQKVHLWINICHGLRKKNAHGINLYATKAKFL</sequence>
<protein>
    <recommendedName>
        <fullName evidence="4">Helitron helicase-like domain-containing protein</fullName>
    </recommendedName>
</protein>
<gene>
    <name evidence="2" type="ORF">DPMN_180000</name>
</gene>
<dbReference type="EMBL" id="JAIWYP010000009">
    <property type="protein sequence ID" value="KAH3778535.1"/>
    <property type="molecule type" value="Genomic_DNA"/>
</dbReference>
<evidence type="ECO:0000256" key="1">
    <source>
        <dbReference type="SAM" id="MobiDB-lite"/>
    </source>
</evidence>
<comment type="caution">
    <text evidence="2">The sequence shown here is derived from an EMBL/GenBank/DDBJ whole genome shotgun (WGS) entry which is preliminary data.</text>
</comment>
<name>A0A9D4ILA1_DREPO</name>
<evidence type="ECO:0008006" key="4">
    <source>
        <dbReference type="Google" id="ProtNLM"/>
    </source>
</evidence>
<keyword evidence="3" id="KW-1185">Reference proteome</keyword>
<dbReference type="Proteomes" id="UP000828390">
    <property type="component" value="Unassembled WGS sequence"/>
</dbReference>